<organism evidence="2 3">
    <name type="scientific">Hypholoma sublateritium (strain FD-334 SS-4)</name>
    <dbReference type="NCBI Taxonomy" id="945553"/>
    <lineage>
        <taxon>Eukaryota</taxon>
        <taxon>Fungi</taxon>
        <taxon>Dikarya</taxon>
        <taxon>Basidiomycota</taxon>
        <taxon>Agaricomycotina</taxon>
        <taxon>Agaricomycetes</taxon>
        <taxon>Agaricomycetidae</taxon>
        <taxon>Agaricales</taxon>
        <taxon>Agaricineae</taxon>
        <taxon>Strophariaceae</taxon>
        <taxon>Hypholoma</taxon>
    </lineage>
</organism>
<reference evidence="3" key="1">
    <citation type="submission" date="2014-04" db="EMBL/GenBank/DDBJ databases">
        <title>Evolutionary Origins and Diversification of the Mycorrhizal Mutualists.</title>
        <authorList>
            <consortium name="DOE Joint Genome Institute"/>
            <consortium name="Mycorrhizal Genomics Consortium"/>
            <person name="Kohler A."/>
            <person name="Kuo A."/>
            <person name="Nagy L.G."/>
            <person name="Floudas D."/>
            <person name="Copeland A."/>
            <person name="Barry K.W."/>
            <person name="Cichocki N."/>
            <person name="Veneault-Fourrey C."/>
            <person name="LaButti K."/>
            <person name="Lindquist E.A."/>
            <person name="Lipzen A."/>
            <person name="Lundell T."/>
            <person name="Morin E."/>
            <person name="Murat C."/>
            <person name="Riley R."/>
            <person name="Ohm R."/>
            <person name="Sun H."/>
            <person name="Tunlid A."/>
            <person name="Henrissat B."/>
            <person name="Grigoriev I.V."/>
            <person name="Hibbett D.S."/>
            <person name="Martin F."/>
        </authorList>
    </citation>
    <scope>NUCLEOTIDE SEQUENCE [LARGE SCALE GENOMIC DNA]</scope>
    <source>
        <strain evidence="3">FD-334 SS-4</strain>
    </source>
</reference>
<proteinExistence type="predicted"/>
<name>A0A0D2LXY7_HYPSF</name>
<feature type="region of interest" description="Disordered" evidence="1">
    <location>
        <begin position="75"/>
        <end position="121"/>
    </location>
</feature>
<feature type="compositionally biased region" description="Polar residues" evidence="1">
    <location>
        <begin position="84"/>
        <end position="101"/>
    </location>
</feature>
<keyword evidence="3" id="KW-1185">Reference proteome</keyword>
<feature type="region of interest" description="Disordered" evidence="1">
    <location>
        <begin position="179"/>
        <end position="207"/>
    </location>
</feature>
<sequence length="207" mass="22228">MAAPPPPPSYVHPARFAPQVHSPHSLRSRRACTRHWNSEPPPLPSLVLADRLLRSFPQICRPPFPLTIAQRLLHPEGSGVPHNTLPTPSATDNTKPGSAPSSDVFPMPTQPARPSRRLPDARNARCRHNNAKHTPPLPVVDPASVHRFPTSPPTDLLRTGLDDIFVGRFYITGAEVGQSRGARSPMSMGGDGVGCGAGARGNGDGRR</sequence>
<dbReference type="Proteomes" id="UP000054270">
    <property type="component" value="Unassembled WGS sequence"/>
</dbReference>
<gene>
    <name evidence="2" type="ORF">HYPSUDRAFT_207657</name>
</gene>
<evidence type="ECO:0000256" key="1">
    <source>
        <dbReference type="SAM" id="MobiDB-lite"/>
    </source>
</evidence>
<dbReference type="EMBL" id="KN817637">
    <property type="protein sequence ID" value="KJA15728.1"/>
    <property type="molecule type" value="Genomic_DNA"/>
</dbReference>
<feature type="region of interest" description="Disordered" evidence="1">
    <location>
        <begin position="1"/>
        <end position="29"/>
    </location>
</feature>
<feature type="compositionally biased region" description="Pro residues" evidence="1">
    <location>
        <begin position="1"/>
        <end position="10"/>
    </location>
</feature>
<evidence type="ECO:0000313" key="2">
    <source>
        <dbReference type="EMBL" id="KJA15728.1"/>
    </source>
</evidence>
<feature type="compositionally biased region" description="Gly residues" evidence="1">
    <location>
        <begin position="189"/>
        <end position="207"/>
    </location>
</feature>
<dbReference type="AlphaFoldDB" id="A0A0D2LXY7"/>
<evidence type="ECO:0000313" key="3">
    <source>
        <dbReference type="Proteomes" id="UP000054270"/>
    </source>
</evidence>
<accession>A0A0D2LXY7</accession>
<protein>
    <submittedName>
        <fullName evidence="2">Uncharacterized protein</fullName>
    </submittedName>
</protein>